<feature type="transmembrane region" description="Helical" evidence="1">
    <location>
        <begin position="59"/>
        <end position="76"/>
    </location>
</feature>
<keyword evidence="1" id="KW-0812">Transmembrane</keyword>
<sequence length="270" mass="31006">MVGMYRGKLLKIPCYKLMFYNGFVDIGDLILCSYITPYFHFTVAVFCSSKSLDWISGHLVYSLWMGASFNCMILAFDRFVEMVPAANVLKFLFRGKLLYMWMTLSLLYMLVVWFVLRPIPFNTVVSAFIGTPLIANYETEYYHYTSFYLVIHNSTVVIMLVTLYSVLYYYVRNALRRGGNIDDMPVFVQVFFVCTSTGATAILYVLLELLAVPRSVVIAAHVVWQLSHGVHGIVYLRFNKHIRQAVFALFVKGVNNDHSTNAIFTSKTKK</sequence>
<evidence type="ECO:0000256" key="1">
    <source>
        <dbReference type="SAM" id="Phobius"/>
    </source>
</evidence>
<organism evidence="2 3">
    <name type="scientific">Cylicocyclus nassatus</name>
    <name type="common">Nematode worm</name>
    <dbReference type="NCBI Taxonomy" id="53992"/>
    <lineage>
        <taxon>Eukaryota</taxon>
        <taxon>Metazoa</taxon>
        <taxon>Ecdysozoa</taxon>
        <taxon>Nematoda</taxon>
        <taxon>Chromadorea</taxon>
        <taxon>Rhabditida</taxon>
        <taxon>Rhabditina</taxon>
        <taxon>Rhabditomorpha</taxon>
        <taxon>Strongyloidea</taxon>
        <taxon>Strongylidae</taxon>
        <taxon>Cylicocyclus</taxon>
    </lineage>
</organism>
<gene>
    <name evidence="2" type="ORF">CYNAS_LOCUS15681</name>
</gene>
<feature type="transmembrane region" description="Helical" evidence="1">
    <location>
        <begin position="218"/>
        <end position="238"/>
    </location>
</feature>
<evidence type="ECO:0000313" key="2">
    <source>
        <dbReference type="EMBL" id="CAJ0603698.1"/>
    </source>
</evidence>
<dbReference type="PANTHER" id="PTHR23021">
    <property type="entry name" value="SERPENTINE RECEPTOR, CLASS T"/>
    <property type="match status" value="1"/>
</dbReference>
<dbReference type="AlphaFoldDB" id="A0AA36H516"/>
<dbReference type="SUPFAM" id="SSF81321">
    <property type="entry name" value="Family A G protein-coupled receptor-like"/>
    <property type="match status" value="1"/>
</dbReference>
<proteinExistence type="predicted"/>
<protein>
    <recommendedName>
        <fullName evidence="4">7TM GPCR serpentine receptor class x (Srx) domain-containing protein</fullName>
    </recommendedName>
</protein>
<evidence type="ECO:0000313" key="3">
    <source>
        <dbReference type="Proteomes" id="UP001176961"/>
    </source>
</evidence>
<comment type="caution">
    <text evidence="2">The sequence shown here is derived from an EMBL/GenBank/DDBJ whole genome shotgun (WGS) entry which is preliminary data.</text>
</comment>
<dbReference type="Pfam" id="PF10321">
    <property type="entry name" value="7TM_GPCR_Srt"/>
    <property type="match status" value="1"/>
</dbReference>
<feature type="transmembrane region" description="Helical" evidence="1">
    <location>
        <begin position="97"/>
        <end position="116"/>
    </location>
</feature>
<dbReference type="InterPro" id="IPR019425">
    <property type="entry name" value="7TM_GPCR_serpentine_rcpt_Srt"/>
</dbReference>
<feature type="transmembrane region" description="Helical" evidence="1">
    <location>
        <begin position="147"/>
        <end position="171"/>
    </location>
</feature>
<keyword evidence="3" id="KW-1185">Reference proteome</keyword>
<evidence type="ECO:0008006" key="4">
    <source>
        <dbReference type="Google" id="ProtNLM"/>
    </source>
</evidence>
<feature type="transmembrane region" description="Helical" evidence="1">
    <location>
        <begin position="183"/>
        <end position="206"/>
    </location>
</feature>
<dbReference type="PANTHER" id="PTHR23021:SF26">
    <property type="entry name" value="SERPENTINE RECEPTOR, CLASS T"/>
    <property type="match status" value="1"/>
</dbReference>
<reference evidence="2" key="1">
    <citation type="submission" date="2023-07" db="EMBL/GenBank/DDBJ databases">
        <authorList>
            <consortium name="CYATHOMIX"/>
        </authorList>
    </citation>
    <scope>NUCLEOTIDE SEQUENCE</scope>
    <source>
        <strain evidence="2">N/A</strain>
    </source>
</reference>
<dbReference type="Proteomes" id="UP001176961">
    <property type="component" value="Unassembled WGS sequence"/>
</dbReference>
<keyword evidence="1" id="KW-0472">Membrane</keyword>
<feature type="transmembrane region" description="Helical" evidence="1">
    <location>
        <begin position="20"/>
        <end position="39"/>
    </location>
</feature>
<name>A0AA36H516_CYLNA</name>
<dbReference type="EMBL" id="CATQJL010000305">
    <property type="protein sequence ID" value="CAJ0603698.1"/>
    <property type="molecule type" value="Genomic_DNA"/>
</dbReference>
<keyword evidence="1" id="KW-1133">Transmembrane helix</keyword>
<accession>A0AA36H516</accession>